<dbReference type="Proteomes" id="UP000310506">
    <property type="component" value="Unassembled WGS sequence"/>
</dbReference>
<dbReference type="EMBL" id="SDGV01000015">
    <property type="protein sequence ID" value="THB61159.1"/>
    <property type="molecule type" value="Genomic_DNA"/>
</dbReference>
<proteinExistence type="predicted"/>
<comment type="caution">
    <text evidence="2">The sequence shown here is derived from an EMBL/GenBank/DDBJ whole genome shotgun (WGS) entry which is preliminary data.</text>
</comment>
<dbReference type="RefSeq" id="WP_136136853.1">
    <property type="nucleotide sequence ID" value="NZ_SDGV01000015.1"/>
</dbReference>
<protein>
    <submittedName>
        <fullName evidence="2">ABC-2 transporter permease</fullName>
    </submittedName>
</protein>
<feature type="transmembrane region" description="Helical" evidence="1">
    <location>
        <begin position="77"/>
        <end position="98"/>
    </location>
</feature>
<feature type="transmembrane region" description="Helical" evidence="1">
    <location>
        <begin position="169"/>
        <end position="193"/>
    </location>
</feature>
<name>A0A4V3TV17_9ENTE</name>
<dbReference type="InterPro" id="IPR025699">
    <property type="entry name" value="ABC2_memb-like"/>
</dbReference>
<evidence type="ECO:0000313" key="2">
    <source>
        <dbReference type="EMBL" id="THB61159.1"/>
    </source>
</evidence>
<dbReference type="OrthoDB" id="1655186at2"/>
<feature type="transmembrane region" description="Helical" evidence="1">
    <location>
        <begin position="38"/>
        <end position="56"/>
    </location>
</feature>
<gene>
    <name evidence="2" type="ORF">ESZ54_06465</name>
</gene>
<reference evidence="2 3" key="1">
    <citation type="submission" date="2019-01" db="EMBL/GenBank/DDBJ databases">
        <title>Vagococcus silagei sp. nov. isolated from brewer's grain.</title>
        <authorList>
            <person name="Guu J.-R."/>
        </authorList>
    </citation>
    <scope>NUCLEOTIDE SEQUENCE [LARGE SCALE GENOMIC DNA]</scope>
    <source>
        <strain evidence="2 3">2B-2</strain>
    </source>
</reference>
<dbReference type="AlphaFoldDB" id="A0A4V3TV17"/>
<keyword evidence="1" id="KW-1133">Transmembrane helix</keyword>
<keyword evidence="3" id="KW-1185">Reference proteome</keyword>
<keyword evidence="1" id="KW-0812">Transmembrane</keyword>
<dbReference type="Pfam" id="PF13346">
    <property type="entry name" value="ABC2_membrane_5"/>
    <property type="match status" value="1"/>
</dbReference>
<keyword evidence="1" id="KW-0472">Membrane</keyword>
<organism evidence="2 3">
    <name type="scientific">Vagococcus silagei</name>
    <dbReference type="NCBI Taxonomy" id="2508885"/>
    <lineage>
        <taxon>Bacteria</taxon>
        <taxon>Bacillati</taxon>
        <taxon>Bacillota</taxon>
        <taxon>Bacilli</taxon>
        <taxon>Lactobacillales</taxon>
        <taxon>Enterococcaceae</taxon>
        <taxon>Vagococcus</taxon>
    </lineage>
</organism>
<feature type="transmembrane region" description="Helical" evidence="1">
    <location>
        <begin position="110"/>
        <end position="136"/>
    </location>
</feature>
<sequence length="203" mass="23043">MKALLLKDFYLIKRSLKGILLMVLMFLVLGWHDKNGQMLFAIIPVTTLSFISLFSYDQMSHFENFAMTFPIKKTTYVLEKYFCGTFMAIGSSLITLFICLIKSTVGSLSLLFAVQGIALSFMCSIIIFSISLPLFFKFTVENARIYFIVAMLFFSFGGTFLVNQIGIPAISFVTLLIALSITALLLIFISYFISFHFFSKKFN</sequence>
<feature type="transmembrane region" description="Helical" evidence="1">
    <location>
        <begin position="143"/>
        <end position="163"/>
    </location>
</feature>
<evidence type="ECO:0000313" key="3">
    <source>
        <dbReference type="Proteomes" id="UP000310506"/>
    </source>
</evidence>
<accession>A0A4V3TV17</accession>
<feature type="transmembrane region" description="Helical" evidence="1">
    <location>
        <begin position="15"/>
        <end position="32"/>
    </location>
</feature>
<evidence type="ECO:0000256" key="1">
    <source>
        <dbReference type="SAM" id="Phobius"/>
    </source>
</evidence>